<dbReference type="EMBL" id="RJVK01000001">
    <property type="protein sequence ID" value="ROR41188.1"/>
    <property type="molecule type" value="Genomic_DNA"/>
</dbReference>
<organism evidence="2 3">
    <name type="scientific">Caminibacter pacificus</name>
    <dbReference type="NCBI Taxonomy" id="1424653"/>
    <lineage>
        <taxon>Bacteria</taxon>
        <taxon>Pseudomonadati</taxon>
        <taxon>Campylobacterota</taxon>
        <taxon>Epsilonproteobacteria</taxon>
        <taxon>Nautiliales</taxon>
        <taxon>Nautiliaceae</taxon>
        <taxon>Caminibacter</taxon>
    </lineage>
</organism>
<evidence type="ECO:0000313" key="4">
    <source>
        <dbReference type="Proteomes" id="UP000298805"/>
    </source>
</evidence>
<evidence type="ECO:0000313" key="3">
    <source>
        <dbReference type="Proteomes" id="UP000272781"/>
    </source>
</evidence>
<name>A0AAJ4REE5_9BACT</name>
<dbReference type="AlphaFoldDB" id="A0AAJ4REE5"/>
<dbReference type="RefSeq" id="WP_123352083.1">
    <property type="nucleotide sequence ID" value="NZ_CP027432.2"/>
</dbReference>
<sequence length="175" mass="20306">MKKIILKIIDETAKKQDSDLIETFSVYLANIVSANEDFERVSLKLFDLNRFSNNEIEILRDFFDSLKEGEYLISHKEEIIENFSMFFNEKSADNLALFFAPFISRDALLSQNPDKIRNDLLKYPKEISEAIIKSLEMLSLAKKIDDNQEILKEVLNTIIILNVVMKFFGGDNDIK</sequence>
<dbReference type="EMBL" id="CP027432">
    <property type="protein sequence ID" value="QCI28102.1"/>
    <property type="molecule type" value="Genomic_DNA"/>
</dbReference>
<keyword evidence="4" id="KW-1185">Reference proteome</keyword>
<dbReference type="Proteomes" id="UP000298805">
    <property type="component" value="Chromosome"/>
</dbReference>
<reference evidence="4" key="1">
    <citation type="submission" date="2018-03" db="EMBL/GenBank/DDBJ databases">
        <title>A comparative analysis of the Nautiliaceae.</title>
        <authorList>
            <person name="Grosche A."/>
            <person name="Smedile F."/>
            <person name="Vetriani C."/>
        </authorList>
    </citation>
    <scope>NUCLEOTIDE SEQUENCE [LARGE SCALE GENOMIC DNA]</scope>
    <source>
        <strain evidence="4">TB6</strain>
    </source>
</reference>
<evidence type="ECO:0000313" key="2">
    <source>
        <dbReference type="EMBL" id="ROR41188.1"/>
    </source>
</evidence>
<reference evidence="1" key="3">
    <citation type="submission" date="2019-06" db="EMBL/GenBank/DDBJ databases">
        <title>A comparative analysis of the Nautiliaceae.</title>
        <authorList>
            <person name="Grosche A."/>
            <person name="Smedile F."/>
            <person name="Vetriani C."/>
        </authorList>
    </citation>
    <scope>NUCLEOTIDE SEQUENCE</scope>
    <source>
        <strain evidence="1">TB6</strain>
    </source>
</reference>
<evidence type="ECO:0000313" key="1">
    <source>
        <dbReference type="EMBL" id="QCI28102.1"/>
    </source>
</evidence>
<proteinExistence type="predicted"/>
<protein>
    <submittedName>
        <fullName evidence="2">Uncharacterized protein</fullName>
    </submittedName>
</protein>
<gene>
    <name evidence="1" type="ORF">C6V80_03770</name>
    <name evidence="2" type="ORF">EDC58_0673</name>
</gene>
<reference evidence="2 3" key="2">
    <citation type="submission" date="2018-11" db="EMBL/GenBank/DDBJ databases">
        <title>Genomic Encyclopedia of Type Strains, Phase IV (KMG-IV): sequencing the most valuable type-strain genomes for metagenomic binning, comparative biology and taxonomic classification.</title>
        <authorList>
            <person name="Goeker M."/>
        </authorList>
    </citation>
    <scope>NUCLEOTIDE SEQUENCE [LARGE SCALE GENOMIC DNA]</scope>
    <source>
        <strain evidence="2 3">DSM 27783</strain>
    </source>
</reference>
<dbReference type="Proteomes" id="UP000272781">
    <property type="component" value="Unassembled WGS sequence"/>
</dbReference>
<accession>A0AAJ4REE5</accession>